<dbReference type="InterPro" id="IPR027417">
    <property type="entry name" value="P-loop_NTPase"/>
</dbReference>
<dbReference type="PROSITE" id="PS00678">
    <property type="entry name" value="WD_REPEATS_1"/>
    <property type="match status" value="6"/>
</dbReference>
<name>A0A9P6MVW7_9FUNG</name>
<feature type="repeat" description="WD" evidence="3">
    <location>
        <begin position="1616"/>
        <end position="1657"/>
    </location>
</feature>
<dbReference type="Pfam" id="PF23948">
    <property type="entry name" value="ARM_5"/>
    <property type="match status" value="1"/>
</dbReference>
<dbReference type="EMBL" id="JAAAID010000700">
    <property type="protein sequence ID" value="KAG0014696.1"/>
    <property type="molecule type" value="Genomic_DNA"/>
</dbReference>
<comment type="caution">
    <text evidence="7">The sequence shown here is derived from an EMBL/GenBank/DDBJ whole genome shotgun (WGS) entry which is preliminary data.</text>
</comment>
<dbReference type="InterPro" id="IPR036322">
    <property type="entry name" value="WD40_repeat_dom_sf"/>
</dbReference>
<feature type="repeat" description="WD" evidence="3">
    <location>
        <begin position="1404"/>
        <end position="1440"/>
    </location>
</feature>
<dbReference type="Pfam" id="PF00805">
    <property type="entry name" value="Pentapeptide"/>
    <property type="match status" value="1"/>
</dbReference>
<gene>
    <name evidence="7" type="ORF">BGZ80_010303</name>
</gene>
<dbReference type="Gene3D" id="2.160.20.80">
    <property type="entry name" value="E3 ubiquitin-protein ligase SopA"/>
    <property type="match status" value="1"/>
</dbReference>
<evidence type="ECO:0000256" key="1">
    <source>
        <dbReference type="ARBA" id="ARBA00022574"/>
    </source>
</evidence>
<dbReference type="InterPro" id="IPR001646">
    <property type="entry name" value="5peptide_repeat"/>
</dbReference>
<dbReference type="PROSITE" id="PS50294">
    <property type="entry name" value="WD_REPEATS_REGION"/>
    <property type="match status" value="7"/>
</dbReference>
<evidence type="ECO:0000256" key="3">
    <source>
        <dbReference type="PROSITE-ProRule" id="PRU00221"/>
    </source>
</evidence>
<accession>A0A9P6MVW7</accession>
<feature type="repeat" description="WD" evidence="3">
    <location>
        <begin position="1362"/>
        <end position="1403"/>
    </location>
</feature>
<evidence type="ECO:0000259" key="6">
    <source>
        <dbReference type="Pfam" id="PF23948"/>
    </source>
</evidence>
<dbReference type="InterPro" id="IPR020472">
    <property type="entry name" value="WD40_PAC1"/>
</dbReference>
<reference evidence="7" key="1">
    <citation type="journal article" date="2020" name="Fungal Divers.">
        <title>Resolving the Mortierellaceae phylogeny through synthesis of multi-gene phylogenetics and phylogenomics.</title>
        <authorList>
            <person name="Vandepol N."/>
            <person name="Liber J."/>
            <person name="Desiro A."/>
            <person name="Na H."/>
            <person name="Kennedy M."/>
            <person name="Barry K."/>
            <person name="Grigoriev I.V."/>
            <person name="Miller A.N."/>
            <person name="O'Donnell K."/>
            <person name="Stajich J.E."/>
            <person name="Bonito G."/>
        </authorList>
    </citation>
    <scope>NUCLEOTIDE SEQUENCE</scope>
    <source>
        <strain evidence="7">NRRL 2769</strain>
    </source>
</reference>
<keyword evidence="8" id="KW-1185">Reference proteome</keyword>
<feature type="domain" description="NACHT" evidence="5">
    <location>
        <begin position="667"/>
        <end position="826"/>
    </location>
</feature>
<feature type="domain" description="Arm-like repeat" evidence="6">
    <location>
        <begin position="190"/>
        <end position="550"/>
    </location>
</feature>
<dbReference type="InterPro" id="IPR007111">
    <property type="entry name" value="NACHT_NTPase"/>
</dbReference>
<dbReference type="InterPro" id="IPR019775">
    <property type="entry name" value="WD40_repeat_CS"/>
</dbReference>
<dbReference type="Pfam" id="PF00400">
    <property type="entry name" value="WD40"/>
    <property type="match status" value="9"/>
</dbReference>
<evidence type="ECO:0000313" key="8">
    <source>
        <dbReference type="Proteomes" id="UP000703661"/>
    </source>
</evidence>
<evidence type="ECO:0000259" key="5">
    <source>
        <dbReference type="Pfam" id="PF05729"/>
    </source>
</evidence>
<dbReference type="InterPro" id="IPR011047">
    <property type="entry name" value="Quinoprotein_ADH-like_sf"/>
</dbReference>
<dbReference type="PROSITE" id="PS50082">
    <property type="entry name" value="WD_REPEATS_2"/>
    <property type="match status" value="9"/>
</dbReference>
<feature type="repeat" description="WD" evidence="3">
    <location>
        <begin position="1574"/>
        <end position="1615"/>
    </location>
</feature>
<evidence type="ECO:0000256" key="2">
    <source>
        <dbReference type="ARBA" id="ARBA00022737"/>
    </source>
</evidence>
<feature type="repeat" description="WD" evidence="3">
    <location>
        <begin position="1297"/>
        <end position="1319"/>
    </location>
</feature>
<dbReference type="Gene3D" id="2.130.10.10">
    <property type="entry name" value="YVTN repeat-like/Quinoprotein amine dehydrogenase"/>
    <property type="match status" value="4"/>
</dbReference>
<feature type="repeat" description="WD" evidence="3">
    <location>
        <begin position="1658"/>
        <end position="1701"/>
    </location>
</feature>
<dbReference type="PRINTS" id="PR00320">
    <property type="entry name" value="GPROTEINBRPT"/>
</dbReference>
<feature type="repeat" description="WD" evidence="3">
    <location>
        <begin position="1257"/>
        <end position="1299"/>
    </location>
</feature>
<feature type="repeat" description="WD" evidence="3">
    <location>
        <begin position="1215"/>
        <end position="1256"/>
    </location>
</feature>
<feature type="region of interest" description="Disordered" evidence="4">
    <location>
        <begin position="108"/>
        <end position="127"/>
    </location>
</feature>
<organism evidence="7 8">
    <name type="scientific">Entomortierella chlamydospora</name>
    <dbReference type="NCBI Taxonomy" id="101097"/>
    <lineage>
        <taxon>Eukaryota</taxon>
        <taxon>Fungi</taxon>
        <taxon>Fungi incertae sedis</taxon>
        <taxon>Mucoromycota</taxon>
        <taxon>Mortierellomycotina</taxon>
        <taxon>Mortierellomycetes</taxon>
        <taxon>Mortierellales</taxon>
        <taxon>Mortierellaceae</taxon>
        <taxon>Entomortierella</taxon>
    </lineage>
</organism>
<dbReference type="InterPro" id="IPR050505">
    <property type="entry name" value="WDR55/POC1"/>
</dbReference>
<evidence type="ECO:0000313" key="7">
    <source>
        <dbReference type="EMBL" id="KAG0014696.1"/>
    </source>
</evidence>
<dbReference type="Gene3D" id="3.40.50.300">
    <property type="entry name" value="P-loop containing nucleotide triphosphate hydrolases"/>
    <property type="match status" value="1"/>
</dbReference>
<dbReference type="CDD" id="cd00200">
    <property type="entry name" value="WD40"/>
    <property type="match status" value="2"/>
</dbReference>
<dbReference type="SUPFAM" id="SSF50998">
    <property type="entry name" value="Quinoprotein alcohol dehydrogenase-like"/>
    <property type="match status" value="1"/>
</dbReference>
<dbReference type="Pfam" id="PF05729">
    <property type="entry name" value="NACHT"/>
    <property type="match status" value="1"/>
</dbReference>
<sequence length="1748" mass="195243">MFDKFKLFGSSRDSLPPQETLDLARIHLENARKAKGPKYALALCNDAKYRLSQMKRAMRKGPSHGSVEYQTLRDEVATLYFEHGKVLASFEYHNKAADSYKKVAEWGPHQTKDTPASPVTHRNQVTPSPAVTTTHTLIFIENVLPLTKECKLPKSADKIEDTVQLTYCLSLLQAFPLPDDELDLAARTWLKNTREDSYEQERLKSLASDVVSALGHDEVRKSSAVAEVVYLAPVLQKDIFQNLLGRLVDGLEQSVLLDLHILDGLAQLIENAHPSYLQPDDLVKILERLSARLQGTHDQSPEYIYRLTQAVSNVLDAMADSHVKGLSREQLHGPLSTYLDGLRLQDSNDPYLVYQAAYAFQALQYVPDDEPLWQSVLRHGGKLLGGVFGVVGAVKGLDVEKFITGLGQIQDGVSGVVEVLSAAKEAYESVAELAESSQTFIASLKESIRLNRKKKWYTALRGADTLLQSGQLVEFQRLVYEVPCRLDPTFQWGLCERLGKLAADPKWNISTRQRAVAFLGEIYKDDTTWGQDTNVKQYVIDVIIQLTSSENIQVSMTSKALLQELANEGDIKKKDLYRTFRESGPNQHPLRITSLTLSKGSPSLLDRVQLRAAFEGDVHRLKQRRLEDRDNGIYIPPQAKAGLNASDDTSFPLMKQVMKFLDSDLKVFLLLGDSGAGKSTFNRELELSLWDSYKKEHNRIPLYIHLPTIERPEHDLISKQLRQAQFLDHQINEMKSQCEFILICDGYDECQSGQNLYKFNQLNQPGQWRAQMVISCRTEYLGGDYLSRFQVIDRNKSSAPGLLQEAVIIPFSESQIQEYIEQYDSKEISPWKSSDYRKAFKEIPQLLDLAKNPFLLSLCLEALPRMVDLRSDLSAIKITRVVLYDMFVEEWLERNKIHLHETTRSEQENKVLNELVNEGFERNGICYLKDLAVAILEKHADNHVVEYLSKRDKGTWKEKYFGSDERNQLLREACPLRRRGNRYQVIHRSLHEYSIARAVFDPQESEEDQEPKLIRHGDASPVLGQKSQDILKGVSTTIGQPLLDSPLARNNIMHEPSILQFLAERAQQEALFKEQLLAVIAYSKTDESASQAAANAITILVKAGVQFNGADLRGIRIPGADLSFGVFDGAQLQGADLTMVNLCSVWLRQADLSGSQMTGTQFGELPLLNGSKSTSASAFSTKGDLVAVVDVNSDMTDESGVVQLFDVKTGERLQTLNHIVSVTRIAFSPIGDRIASGDFDNTLRLWDVKTGTCLLTLRGHTGLIYSLGFSPNGAHIASGGAADKTLRLWDIETGDRIASSSHDGTVRLWDSETGACLHVFSDHDDSVLSVAYSSDGSHIVPCSSDFTVRIWDVETGECLEILRGHSEWPRCVAYSPNGDWIASGGVDKTVRLWDIKTKATRYVMHGHSRRVNAIAFSPKSDRIISGSEDETIRLWDIETGLSYPITSEFHGGVDDLAYSPNGDRIAVCSGNYDTQTGALQLLDVETGERRQILNILNGVDEVAFSPTGDRVAFSFSGKIKLFDIETGECLQTIDIEGVPSDYISFSPNSDLIAFGEREIVQLWDIEAGACRPGFVGHTDPVSLVRFSPTGDLLASACLDMTIRLWDVDTGVYRHVLSGHAEFVYGIAFSKTGGLLASASGDLKVRLWDTVSGQCRATIQIFQGAINGIAWKETLNGSYLATACDDRSVRLWQLIEGEDHHDMRLRWSSTHDELNATNTILQDVQGLSKLNEQLLEQRGAIKHREETLV</sequence>
<dbReference type="Proteomes" id="UP000703661">
    <property type="component" value="Unassembled WGS sequence"/>
</dbReference>
<dbReference type="InterPro" id="IPR016024">
    <property type="entry name" value="ARM-type_fold"/>
</dbReference>
<dbReference type="SMART" id="SM00320">
    <property type="entry name" value="WD40"/>
    <property type="match status" value="11"/>
</dbReference>
<dbReference type="InterPro" id="IPR015943">
    <property type="entry name" value="WD40/YVTN_repeat-like_dom_sf"/>
</dbReference>
<proteinExistence type="predicted"/>
<dbReference type="InterPro" id="IPR001680">
    <property type="entry name" value="WD40_rpt"/>
</dbReference>
<evidence type="ECO:0000256" key="4">
    <source>
        <dbReference type="SAM" id="MobiDB-lite"/>
    </source>
</evidence>
<dbReference type="PANTHER" id="PTHR44019:SF8">
    <property type="entry name" value="POC1 CENTRIOLAR PROTEIN HOMOLOG"/>
    <property type="match status" value="1"/>
</dbReference>
<keyword evidence="1 3" id="KW-0853">WD repeat</keyword>
<dbReference type="SUPFAM" id="SSF141571">
    <property type="entry name" value="Pentapeptide repeat-like"/>
    <property type="match status" value="1"/>
</dbReference>
<feature type="repeat" description="WD" evidence="3">
    <location>
        <begin position="1320"/>
        <end position="1361"/>
    </location>
</feature>
<dbReference type="SUPFAM" id="SSF50978">
    <property type="entry name" value="WD40 repeat-like"/>
    <property type="match status" value="1"/>
</dbReference>
<keyword evidence="2" id="KW-0677">Repeat</keyword>
<protein>
    <submittedName>
        <fullName evidence="7">Uncharacterized protein</fullName>
    </submittedName>
</protein>
<dbReference type="InterPro" id="IPR056251">
    <property type="entry name" value="Arm_rpt_dom"/>
</dbReference>
<dbReference type="PANTHER" id="PTHR44019">
    <property type="entry name" value="WD REPEAT-CONTAINING PROTEIN 55"/>
    <property type="match status" value="1"/>
</dbReference>
<dbReference type="SUPFAM" id="SSF48371">
    <property type="entry name" value="ARM repeat"/>
    <property type="match status" value="1"/>
</dbReference>